<keyword evidence="2" id="KW-1185">Reference proteome</keyword>
<evidence type="ECO:0008006" key="3">
    <source>
        <dbReference type="Google" id="ProtNLM"/>
    </source>
</evidence>
<dbReference type="RefSeq" id="WP_197442679.1">
    <property type="nucleotide sequence ID" value="NZ_CP036433.1"/>
</dbReference>
<dbReference type="Gene3D" id="2.60.40.10">
    <property type="entry name" value="Immunoglobulins"/>
    <property type="match status" value="1"/>
</dbReference>
<dbReference type="InterPro" id="IPR013783">
    <property type="entry name" value="Ig-like_fold"/>
</dbReference>
<protein>
    <recommendedName>
        <fullName evidence="3">DUF1573 domain-containing protein</fullName>
    </recommendedName>
</protein>
<evidence type="ECO:0000313" key="2">
    <source>
        <dbReference type="Proteomes" id="UP000317648"/>
    </source>
</evidence>
<accession>A0A518E1Z8</accession>
<dbReference type="KEGG" id="lcre:Pla8534_59760"/>
<dbReference type="Proteomes" id="UP000317648">
    <property type="component" value="Chromosome"/>
</dbReference>
<proteinExistence type="predicted"/>
<sequence length="403" mass="45146">MKKMLLIVLGLFVVLCTPVVFGVVIQGSKPYVQKFHHPKMDYQLAQKAKAEARAARLAALEPQVPDTGTPKAEFTEVNHDFGLMAPQSTSRHTFQVRNTGDGYLRLTPGGTSCKCTDLIVDKTPIAPGGVGEVIMEWNSDISRPSFRQYSYVKTNDPDQPEVKLEIHGRVRVVLGQDPPEQWFSRLIRGETATDSFVIYSQELESFQLGDFVSSWSGLTWEVKPAPVEKLQTLNAKCGYEVTLTTPSTFEENQFTHWLRYEAIPDDASQSPRPGQIMVHGRVLRCLSVYGHNLLEGGVIDLGVVDEGESATSHLYIRSRSFDGELKILKVEVEPEFLDVQVRPFSGEGAERTFHLDVTIPDTAPTCRYDQGEWGSVRIHTNHPIAPDVKLKVQMHVRKPIVFE</sequence>
<name>A0A518E1Z8_9BACT</name>
<dbReference type="AlphaFoldDB" id="A0A518E1Z8"/>
<dbReference type="EMBL" id="CP036433">
    <property type="protein sequence ID" value="QDU98115.1"/>
    <property type="molecule type" value="Genomic_DNA"/>
</dbReference>
<gene>
    <name evidence="1" type="ORF">Pla8534_59760</name>
</gene>
<evidence type="ECO:0000313" key="1">
    <source>
        <dbReference type="EMBL" id="QDU98115.1"/>
    </source>
</evidence>
<dbReference type="PANTHER" id="PTHR37833">
    <property type="entry name" value="LIPOPROTEIN-RELATED"/>
    <property type="match status" value="1"/>
</dbReference>
<reference evidence="1 2" key="1">
    <citation type="submission" date="2019-02" db="EMBL/GenBank/DDBJ databases">
        <title>Deep-cultivation of Planctomycetes and their phenomic and genomic characterization uncovers novel biology.</title>
        <authorList>
            <person name="Wiegand S."/>
            <person name="Jogler M."/>
            <person name="Boedeker C."/>
            <person name="Pinto D."/>
            <person name="Vollmers J."/>
            <person name="Rivas-Marin E."/>
            <person name="Kohn T."/>
            <person name="Peeters S.H."/>
            <person name="Heuer A."/>
            <person name="Rast P."/>
            <person name="Oberbeckmann S."/>
            <person name="Bunk B."/>
            <person name="Jeske O."/>
            <person name="Meyerdierks A."/>
            <person name="Storesund J.E."/>
            <person name="Kallscheuer N."/>
            <person name="Luecker S."/>
            <person name="Lage O.M."/>
            <person name="Pohl T."/>
            <person name="Merkel B.J."/>
            <person name="Hornburger P."/>
            <person name="Mueller R.-W."/>
            <person name="Bruemmer F."/>
            <person name="Labrenz M."/>
            <person name="Spormann A.M."/>
            <person name="Op den Camp H."/>
            <person name="Overmann J."/>
            <person name="Amann R."/>
            <person name="Jetten M.S.M."/>
            <person name="Mascher T."/>
            <person name="Medema M.H."/>
            <person name="Devos D.P."/>
            <person name="Kaster A.-K."/>
            <person name="Ovreas L."/>
            <person name="Rohde M."/>
            <person name="Galperin M.Y."/>
            <person name="Jogler C."/>
        </authorList>
    </citation>
    <scope>NUCLEOTIDE SEQUENCE [LARGE SCALE GENOMIC DNA]</scope>
    <source>
        <strain evidence="1 2">Pla85_3_4</strain>
    </source>
</reference>
<dbReference type="PANTHER" id="PTHR37833:SF1">
    <property type="entry name" value="SIGNAL PEPTIDE PROTEIN"/>
    <property type="match status" value="1"/>
</dbReference>
<dbReference type="InterPro" id="IPR011467">
    <property type="entry name" value="DUF1573"/>
</dbReference>
<dbReference type="Pfam" id="PF07610">
    <property type="entry name" value="DUF1573"/>
    <property type="match status" value="1"/>
</dbReference>
<organism evidence="1 2">
    <name type="scientific">Lignipirellula cremea</name>
    <dbReference type="NCBI Taxonomy" id="2528010"/>
    <lineage>
        <taxon>Bacteria</taxon>
        <taxon>Pseudomonadati</taxon>
        <taxon>Planctomycetota</taxon>
        <taxon>Planctomycetia</taxon>
        <taxon>Pirellulales</taxon>
        <taxon>Pirellulaceae</taxon>
        <taxon>Lignipirellula</taxon>
    </lineage>
</organism>